<name>A0A4R0XLG8_9BURK</name>
<dbReference type="PANTHER" id="PTHR22916">
    <property type="entry name" value="GLYCOSYLTRANSFERASE"/>
    <property type="match status" value="1"/>
</dbReference>
<dbReference type="SUPFAM" id="SSF53448">
    <property type="entry name" value="Nucleotide-diphospho-sugar transferases"/>
    <property type="match status" value="1"/>
</dbReference>
<evidence type="ECO:0000259" key="2">
    <source>
        <dbReference type="Pfam" id="PF00535"/>
    </source>
</evidence>
<dbReference type="Gene3D" id="3.90.550.10">
    <property type="entry name" value="Spore Coat Polysaccharide Biosynthesis Protein SpsA, Chain A"/>
    <property type="match status" value="1"/>
</dbReference>
<protein>
    <recommendedName>
        <fullName evidence="2">Glycosyltransferase 2-like domain-containing protein</fullName>
    </recommendedName>
</protein>
<evidence type="ECO:0000313" key="4">
    <source>
        <dbReference type="Proteomes" id="UP000294200"/>
    </source>
</evidence>
<dbReference type="CDD" id="cd00761">
    <property type="entry name" value="Glyco_tranf_GTA_type"/>
    <property type="match status" value="1"/>
</dbReference>
<organism evidence="3 4">
    <name type="scientific">Paraburkholderia steynii</name>
    <dbReference type="NCBI Taxonomy" id="1245441"/>
    <lineage>
        <taxon>Bacteria</taxon>
        <taxon>Pseudomonadati</taxon>
        <taxon>Pseudomonadota</taxon>
        <taxon>Betaproteobacteria</taxon>
        <taxon>Burkholderiales</taxon>
        <taxon>Burkholderiaceae</taxon>
        <taxon>Paraburkholderia</taxon>
    </lineage>
</organism>
<evidence type="ECO:0000313" key="3">
    <source>
        <dbReference type="EMBL" id="TCG07231.1"/>
    </source>
</evidence>
<keyword evidence="1" id="KW-1133">Transmembrane helix</keyword>
<dbReference type="EMBL" id="MWML01000074">
    <property type="protein sequence ID" value="TCG07231.1"/>
    <property type="molecule type" value="Genomic_DNA"/>
</dbReference>
<keyword evidence="4" id="KW-1185">Reference proteome</keyword>
<evidence type="ECO:0000256" key="1">
    <source>
        <dbReference type="SAM" id="Phobius"/>
    </source>
</evidence>
<accession>A0A4R0XLG8</accession>
<dbReference type="AlphaFoldDB" id="A0A4R0XLG8"/>
<dbReference type="InterPro" id="IPR029044">
    <property type="entry name" value="Nucleotide-diphossugar_trans"/>
</dbReference>
<reference evidence="3 4" key="1">
    <citation type="submission" date="2017-02" db="EMBL/GenBank/DDBJ databases">
        <title>Paraburkholderia sophoroidis sp. nov. and Paraburkholderia steynii sp. nov. rhizobial symbionts of the fynbos legume Hypocalyptus sophoroides.</title>
        <authorList>
            <person name="Steenkamp E.T."/>
            <person name="Beukes C.W."/>
            <person name="Van Zyl E."/>
            <person name="Avontuur J."/>
            <person name="Chan W.Y."/>
            <person name="Hassen A."/>
            <person name="Palmer M."/>
            <person name="Mthombeni L."/>
            <person name="Phalane F."/>
            <person name="Sereme K."/>
            <person name="Venter S.N."/>
        </authorList>
    </citation>
    <scope>NUCLEOTIDE SEQUENCE [LARGE SCALE GENOMIC DNA]</scope>
    <source>
        <strain evidence="3 4">HC1.1ba</strain>
    </source>
</reference>
<feature type="domain" description="Glycosyltransferase 2-like" evidence="2">
    <location>
        <begin position="5"/>
        <end position="143"/>
    </location>
</feature>
<comment type="caution">
    <text evidence="3">The sequence shown here is derived from an EMBL/GenBank/DDBJ whole genome shotgun (WGS) entry which is preliminary data.</text>
</comment>
<dbReference type="Pfam" id="PF00535">
    <property type="entry name" value="Glycos_transf_2"/>
    <property type="match status" value="1"/>
</dbReference>
<dbReference type="GO" id="GO:0016758">
    <property type="term" value="F:hexosyltransferase activity"/>
    <property type="evidence" value="ECO:0007669"/>
    <property type="project" value="UniProtKB-ARBA"/>
</dbReference>
<dbReference type="Proteomes" id="UP000294200">
    <property type="component" value="Unassembled WGS sequence"/>
</dbReference>
<proteinExistence type="predicted"/>
<sequence length="283" mass="32203">MPTVSIVVPCFNQEAFIADALDSLLAQSYTDWECIVVNDSSTDGSKAIIDAYAKKDSRILSLTKENGGGAAARNFGFFQARGSLFVPLDGNDKIHPDYLKLAVECFEAFPNTVLVHTGTQGFGENRKVWRLPEYSYEKLLWQNLIVNTTMYRREAFRRAGGYAPEMVHGFEDWEFYVRLLGPDAHVQYIREPLYLHRIKKSSRSTELVEQGKVEESQRLIYERNRERYAEHNANPIRVFGKRMKDFAPMHAARYKRQARYLHAGYGVLVVVLLGVIGLLVAAG</sequence>
<keyword evidence="1" id="KW-0812">Transmembrane</keyword>
<dbReference type="InterPro" id="IPR001173">
    <property type="entry name" value="Glyco_trans_2-like"/>
</dbReference>
<feature type="transmembrane region" description="Helical" evidence="1">
    <location>
        <begin position="263"/>
        <end position="282"/>
    </location>
</feature>
<keyword evidence="1" id="KW-0472">Membrane</keyword>
<gene>
    <name evidence="3" type="ORF">BZM27_21000</name>
</gene>